<dbReference type="EMBL" id="LSBH01000003">
    <property type="protein sequence ID" value="OAQ82191.1"/>
    <property type="molecule type" value="Genomic_DNA"/>
</dbReference>
<reference evidence="2 3" key="1">
    <citation type="submission" date="2016-01" db="EMBL/GenBank/DDBJ databases">
        <title>Biosynthesis of antibiotic leucinostatins and their inhibition on Phytophthora in bio-control Purpureocillium lilacinum.</title>
        <authorList>
            <person name="Wang G."/>
            <person name="Liu Z."/>
            <person name="Lin R."/>
            <person name="Li E."/>
            <person name="Mao Z."/>
            <person name="Ling J."/>
            <person name="Yin W."/>
            <person name="Xie B."/>
        </authorList>
    </citation>
    <scope>NUCLEOTIDE SEQUENCE [LARGE SCALE GENOMIC DNA]</scope>
    <source>
        <strain evidence="2">PLBJ-1</strain>
    </source>
</reference>
<gene>
    <name evidence="2" type="ORF">VFPBJ_04775</name>
</gene>
<comment type="caution">
    <text evidence="2">The sequence shown here is derived from an EMBL/GenBank/DDBJ whole genome shotgun (WGS) entry which is preliminary data.</text>
</comment>
<protein>
    <submittedName>
        <fullName evidence="2">Uncharacterized protein</fullName>
    </submittedName>
</protein>
<name>A0A179GY68_PURLI</name>
<dbReference type="Proteomes" id="UP000078240">
    <property type="component" value="Unassembled WGS sequence"/>
</dbReference>
<sequence>MAQMQSILPCSRAAEAPTSAPQRPGHWAPRVKLESVVPVEGRTRLPDSQEVGAAAFQTPAQRVPGKTRCDAPVADPSRLNGGGWPDDVCSSLGEMRTDRVERRPWWLETGEARGRDVTTRSSLTQARASSANGQSYCRRRETEVVMSERRWAGDRAPVHVDFCCLRLCLASEAAPDGPVSRPIAPRPPGPNSMGSRVHGIVRRSAGQIADEGGRTRRQQMSWDRRARVGRSPFVAFGSHVVGGHCGI</sequence>
<evidence type="ECO:0000313" key="2">
    <source>
        <dbReference type="EMBL" id="OAQ82191.1"/>
    </source>
</evidence>
<feature type="region of interest" description="Disordered" evidence="1">
    <location>
        <begin position="1"/>
        <end position="28"/>
    </location>
</feature>
<evidence type="ECO:0000313" key="3">
    <source>
        <dbReference type="Proteomes" id="UP000078240"/>
    </source>
</evidence>
<proteinExistence type="predicted"/>
<feature type="region of interest" description="Disordered" evidence="1">
    <location>
        <begin position="176"/>
        <end position="224"/>
    </location>
</feature>
<accession>A0A179GY68</accession>
<evidence type="ECO:0000256" key="1">
    <source>
        <dbReference type="SAM" id="MobiDB-lite"/>
    </source>
</evidence>
<dbReference type="AlphaFoldDB" id="A0A179GY68"/>
<organism evidence="2 3">
    <name type="scientific">Purpureocillium lilacinum</name>
    <name type="common">Paecilomyces lilacinus</name>
    <dbReference type="NCBI Taxonomy" id="33203"/>
    <lineage>
        <taxon>Eukaryota</taxon>
        <taxon>Fungi</taxon>
        <taxon>Dikarya</taxon>
        <taxon>Ascomycota</taxon>
        <taxon>Pezizomycotina</taxon>
        <taxon>Sordariomycetes</taxon>
        <taxon>Hypocreomycetidae</taxon>
        <taxon>Hypocreales</taxon>
        <taxon>Ophiocordycipitaceae</taxon>
        <taxon>Purpureocillium</taxon>
    </lineage>
</organism>